<dbReference type="Pfam" id="PF26113">
    <property type="entry name" value="GH16_XgeA"/>
    <property type="match status" value="1"/>
</dbReference>
<accession>A0AAD7E2H3</accession>
<evidence type="ECO:0000256" key="1">
    <source>
        <dbReference type="SAM" id="SignalP"/>
    </source>
</evidence>
<dbReference type="InterPro" id="IPR000757">
    <property type="entry name" value="Beta-glucanase-like"/>
</dbReference>
<feature type="domain" description="GH16" evidence="2">
    <location>
        <begin position="43"/>
        <end position="299"/>
    </location>
</feature>
<organism evidence="3 4">
    <name type="scientific">Mycena pura</name>
    <dbReference type="NCBI Taxonomy" id="153505"/>
    <lineage>
        <taxon>Eukaryota</taxon>
        <taxon>Fungi</taxon>
        <taxon>Dikarya</taxon>
        <taxon>Basidiomycota</taxon>
        <taxon>Agaricomycotina</taxon>
        <taxon>Agaricomycetes</taxon>
        <taxon>Agaricomycetidae</taxon>
        <taxon>Agaricales</taxon>
        <taxon>Marasmiineae</taxon>
        <taxon>Mycenaceae</taxon>
        <taxon>Mycena</taxon>
    </lineage>
</organism>
<evidence type="ECO:0000313" key="4">
    <source>
        <dbReference type="Proteomes" id="UP001219525"/>
    </source>
</evidence>
<feature type="chain" id="PRO_5042221767" evidence="1">
    <location>
        <begin position="19"/>
        <end position="327"/>
    </location>
</feature>
<dbReference type="PROSITE" id="PS51762">
    <property type="entry name" value="GH16_2"/>
    <property type="match status" value="1"/>
</dbReference>
<dbReference type="SUPFAM" id="SSF49899">
    <property type="entry name" value="Concanavalin A-like lectins/glucanases"/>
    <property type="match status" value="1"/>
</dbReference>
<feature type="signal peptide" evidence="1">
    <location>
        <begin position="1"/>
        <end position="18"/>
    </location>
</feature>
<sequence length="327" mass="35131">MPALSALVLFAWSLVALGAPQHTRHNARQARRLSARTTYTLKDHYNGTDFFRKWNFFSGSDPTHGNVNFLTKDEATAKGLAYAQDDGTFVLAVDDKTTLNKGANRDSVRISSPDSYNEGLFIADVYAMPHGPTVWPAYWSVGPNWPNKGEIDIIEGVGDSTTNQMTLHTSAGCTLDTNHADEFTGKVSTTNCESANGNNDGCGITDFSPQAYGHDFNTIAGGVTAHTVSAAGIKIWSFARTAIPADITAGKPDPDSWGKPAAFWSSDTCNIGDHFQEQVLTFDTTLCGDWAGSAFKGGPAACTAAVADPSNYSLAKWMINYVSVYES</sequence>
<comment type="caution">
    <text evidence="3">The sequence shown here is derived from an EMBL/GenBank/DDBJ whole genome shotgun (WGS) entry which is preliminary data.</text>
</comment>
<dbReference type="PANTHER" id="PTHR10963">
    <property type="entry name" value="GLYCOSYL HYDROLASE-RELATED"/>
    <property type="match status" value="1"/>
</dbReference>
<gene>
    <name evidence="3" type="ORF">GGX14DRAFT_648699</name>
</gene>
<evidence type="ECO:0000259" key="2">
    <source>
        <dbReference type="PROSITE" id="PS51762"/>
    </source>
</evidence>
<protein>
    <submittedName>
        <fullName evidence="3">Glycoside hydrolase family 16 protein</fullName>
    </submittedName>
</protein>
<keyword evidence="1" id="KW-0732">Signal</keyword>
<proteinExistence type="predicted"/>
<dbReference type="AlphaFoldDB" id="A0AAD7E2H3"/>
<dbReference type="GO" id="GO:0009251">
    <property type="term" value="P:glucan catabolic process"/>
    <property type="evidence" value="ECO:0007669"/>
    <property type="project" value="TreeGrafter"/>
</dbReference>
<name>A0AAD7E2H3_9AGAR</name>
<keyword evidence="3" id="KW-0378">Hydrolase</keyword>
<dbReference type="Proteomes" id="UP001219525">
    <property type="component" value="Unassembled WGS sequence"/>
</dbReference>
<dbReference type="PANTHER" id="PTHR10963:SF24">
    <property type="entry name" value="GLYCOSIDASE C21B10.07-RELATED"/>
    <property type="match status" value="1"/>
</dbReference>
<evidence type="ECO:0000313" key="3">
    <source>
        <dbReference type="EMBL" id="KAJ7224154.1"/>
    </source>
</evidence>
<dbReference type="InterPro" id="IPR013320">
    <property type="entry name" value="ConA-like_dom_sf"/>
</dbReference>
<dbReference type="EMBL" id="JARJCW010000005">
    <property type="protein sequence ID" value="KAJ7224154.1"/>
    <property type="molecule type" value="Genomic_DNA"/>
</dbReference>
<dbReference type="CDD" id="cd02181">
    <property type="entry name" value="GH16_fungal_Lam16A_glucanase"/>
    <property type="match status" value="1"/>
</dbReference>
<dbReference type="GO" id="GO:0004553">
    <property type="term" value="F:hydrolase activity, hydrolyzing O-glycosyl compounds"/>
    <property type="evidence" value="ECO:0007669"/>
    <property type="project" value="InterPro"/>
</dbReference>
<dbReference type="Gene3D" id="2.60.120.200">
    <property type="match status" value="1"/>
</dbReference>
<reference evidence="3" key="1">
    <citation type="submission" date="2023-03" db="EMBL/GenBank/DDBJ databases">
        <title>Massive genome expansion in bonnet fungi (Mycena s.s.) driven by repeated elements and novel gene families across ecological guilds.</title>
        <authorList>
            <consortium name="Lawrence Berkeley National Laboratory"/>
            <person name="Harder C.B."/>
            <person name="Miyauchi S."/>
            <person name="Viragh M."/>
            <person name="Kuo A."/>
            <person name="Thoen E."/>
            <person name="Andreopoulos B."/>
            <person name="Lu D."/>
            <person name="Skrede I."/>
            <person name="Drula E."/>
            <person name="Henrissat B."/>
            <person name="Morin E."/>
            <person name="Kohler A."/>
            <person name="Barry K."/>
            <person name="LaButti K."/>
            <person name="Morin E."/>
            <person name="Salamov A."/>
            <person name="Lipzen A."/>
            <person name="Mereny Z."/>
            <person name="Hegedus B."/>
            <person name="Baldrian P."/>
            <person name="Stursova M."/>
            <person name="Weitz H."/>
            <person name="Taylor A."/>
            <person name="Grigoriev I.V."/>
            <person name="Nagy L.G."/>
            <person name="Martin F."/>
            <person name="Kauserud H."/>
        </authorList>
    </citation>
    <scope>NUCLEOTIDE SEQUENCE</scope>
    <source>
        <strain evidence="3">9144</strain>
    </source>
</reference>
<dbReference type="InterPro" id="IPR050546">
    <property type="entry name" value="Glycosyl_Hydrlase_16"/>
</dbReference>
<keyword evidence="4" id="KW-1185">Reference proteome</keyword>